<keyword evidence="2" id="KW-0805">Transcription regulation</keyword>
<dbReference type="InterPro" id="IPR013249">
    <property type="entry name" value="RNA_pol_sigma70_r4_t2"/>
</dbReference>
<accession>A0A7W6MY34</accession>
<feature type="domain" description="HTH luxR-type" evidence="5">
    <location>
        <begin position="126"/>
        <end position="185"/>
    </location>
</feature>
<dbReference type="Gene3D" id="1.10.1740.10">
    <property type="match status" value="1"/>
</dbReference>
<organism evidence="6 7">
    <name type="scientific">Butyricimonas faecihominis</name>
    <dbReference type="NCBI Taxonomy" id="1472416"/>
    <lineage>
        <taxon>Bacteria</taxon>
        <taxon>Pseudomonadati</taxon>
        <taxon>Bacteroidota</taxon>
        <taxon>Bacteroidia</taxon>
        <taxon>Bacteroidales</taxon>
        <taxon>Odoribacteraceae</taxon>
        <taxon>Butyricimonas</taxon>
    </lineage>
</organism>
<dbReference type="InterPro" id="IPR013325">
    <property type="entry name" value="RNA_pol_sigma_r2"/>
</dbReference>
<gene>
    <name evidence="6" type="ORF">GGR14_001421</name>
</gene>
<dbReference type="InterPro" id="IPR013324">
    <property type="entry name" value="RNA_pol_sigma_r3/r4-like"/>
</dbReference>
<dbReference type="AlphaFoldDB" id="A0A7W6MY34"/>
<evidence type="ECO:0000313" key="7">
    <source>
        <dbReference type="Proteomes" id="UP000546007"/>
    </source>
</evidence>
<evidence type="ECO:0000256" key="4">
    <source>
        <dbReference type="ARBA" id="ARBA00023163"/>
    </source>
</evidence>
<dbReference type="GO" id="GO:0006352">
    <property type="term" value="P:DNA-templated transcription initiation"/>
    <property type="evidence" value="ECO:0007669"/>
    <property type="project" value="InterPro"/>
</dbReference>
<evidence type="ECO:0000256" key="1">
    <source>
        <dbReference type="ARBA" id="ARBA00010641"/>
    </source>
</evidence>
<dbReference type="SMART" id="SM00421">
    <property type="entry name" value="HTH_LUXR"/>
    <property type="match status" value="1"/>
</dbReference>
<dbReference type="PANTHER" id="PTHR43133:SF46">
    <property type="entry name" value="RNA POLYMERASE SIGMA-70 FACTOR ECF SUBFAMILY"/>
    <property type="match status" value="1"/>
</dbReference>
<dbReference type="GO" id="GO:0003677">
    <property type="term" value="F:DNA binding"/>
    <property type="evidence" value="ECO:0007669"/>
    <property type="project" value="InterPro"/>
</dbReference>
<dbReference type="GeneID" id="86890483"/>
<evidence type="ECO:0000256" key="2">
    <source>
        <dbReference type="ARBA" id="ARBA00023015"/>
    </source>
</evidence>
<dbReference type="GO" id="GO:0016987">
    <property type="term" value="F:sigma factor activity"/>
    <property type="evidence" value="ECO:0007669"/>
    <property type="project" value="UniProtKB-KW"/>
</dbReference>
<keyword evidence="3" id="KW-0731">Sigma factor</keyword>
<comment type="similarity">
    <text evidence="1">Belongs to the sigma-70 factor family. ECF subfamily.</text>
</comment>
<keyword evidence="7" id="KW-1185">Reference proteome</keyword>
<dbReference type="InterPro" id="IPR039425">
    <property type="entry name" value="RNA_pol_sigma-70-like"/>
</dbReference>
<evidence type="ECO:0000313" key="6">
    <source>
        <dbReference type="EMBL" id="MBB4025637.1"/>
    </source>
</evidence>
<dbReference type="InterPro" id="IPR000792">
    <property type="entry name" value="Tscrpt_reg_LuxR_C"/>
</dbReference>
<dbReference type="Pfam" id="PF08281">
    <property type="entry name" value="Sigma70_r4_2"/>
    <property type="match status" value="1"/>
</dbReference>
<dbReference type="EMBL" id="JACIES010000003">
    <property type="protein sequence ID" value="MBB4025637.1"/>
    <property type="molecule type" value="Genomic_DNA"/>
</dbReference>
<dbReference type="InterPro" id="IPR014284">
    <property type="entry name" value="RNA_pol_sigma-70_dom"/>
</dbReference>
<dbReference type="RefSeq" id="WP_209279549.1">
    <property type="nucleotide sequence ID" value="NZ_AP028155.1"/>
</dbReference>
<reference evidence="6 7" key="1">
    <citation type="submission" date="2020-08" db="EMBL/GenBank/DDBJ databases">
        <title>Genomic Encyclopedia of Type Strains, Phase IV (KMG-IV): sequencing the most valuable type-strain genomes for metagenomic binning, comparative biology and taxonomic classification.</title>
        <authorList>
            <person name="Goeker M."/>
        </authorList>
    </citation>
    <scope>NUCLEOTIDE SEQUENCE [LARGE SCALE GENOMIC DNA]</scope>
    <source>
        <strain evidence="6 7">DSM 105721</strain>
    </source>
</reference>
<dbReference type="SUPFAM" id="SSF88659">
    <property type="entry name" value="Sigma3 and sigma4 domains of RNA polymerase sigma factors"/>
    <property type="match status" value="1"/>
</dbReference>
<dbReference type="Gene3D" id="1.10.10.10">
    <property type="entry name" value="Winged helix-like DNA-binding domain superfamily/Winged helix DNA-binding domain"/>
    <property type="match status" value="1"/>
</dbReference>
<name>A0A7W6MY34_9BACT</name>
<comment type="caution">
    <text evidence="6">The sequence shown here is derived from an EMBL/GenBank/DDBJ whole genome shotgun (WGS) entry which is preliminary data.</text>
</comment>
<dbReference type="InterPro" id="IPR007627">
    <property type="entry name" value="RNA_pol_sigma70_r2"/>
</dbReference>
<keyword evidence="4" id="KW-0804">Transcription</keyword>
<sequence length="191" mass="22956">MRVIKKDIDIFIDQLQKGDEGAFRVLFDEFYTALCLFAERFLGEREAAADVVQEAFLKYWDRHMDFDNYYKIKSFLYVVVRHDCLNLLRNKREDLPVTEDIAMDSDEFFHNQVMEEEAYRVFYRAIEHLPPQMRNVINYALEGLKNADIAQKMGVSENAVHAYKKEAYKRLKESMKDYYYLLDIFFLYLFL</sequence>
<protein>
    <submittedName>
        <fullName evidence="6">RNA polymerase sigma-70 factor (ECF subfamily)</fullName>
    </submittedName>
</protein>
<dbReference type="InterPro" id="IPR036388">
    <property type="entry name" value="WH-like_DNA-bd_sf"/>
</dbReference>
<dbReference type="SUPFAM" id="SSF88946">
    <property type="entry name" value="Sigma2 domain of RNA polymerase sigma factors"/>
    <property type="match status" value="1"/>
</dbReference>
<dbReference type="PANTHER" id="PTHR43133">
    <property type="entry name" value="RNA POLYMERASE ECF-TYPE SIGMA FACTO"/>
    <property type="match status" value="1"/>
</dbReference>
<proteinExistence type="inferred from homology"/>
<evidence type="ECO:0000256" key="3">
    <source>
        <dbReference type="ARBA" id="ARBA00023082"/>
    </source>
</evidence>
<evidence type="ECO:0000259" key="5">
    <source>
        <dbReference type="SMART" id="SM00421"/>
    </source>
</evidence>
<dbReference type="Pfam" id="PF04542">
    <property type="entry name" value="Sigma70_r2"/>
    <property type="match status" value="1"/>
</dbReference>
<dbReference type="NCBIfam" id="TIGR02937">
    <property type="entry name" value="sigma70-ECF"/>
    <property type="match status" value="1"/>
</dbReference>
<dbReference type="Proteomes" id="UP000546007">
    <property type="component" value="Unassembled WGS sequence"/>
</dbReference>